<dbReference type="Gene3D" id="3.40.50.300">
    <property type="entry name" value="P-loop containing nucleotide triphosphate hydrolases"/>
    <property type="match status" value="1"/>
</dbReference>
<dbReference type="OrthoDB" id="9812943at2"/>
<dbReference type="InterPro" id="IPR001977">
    <property type="entry name" value="Depp_CoAkinase"/>
</dbReference>
<reference evidence="7 8" key="1">
    <citation type="submission" date="2018-09" db="EMBL/GenBank/DDBJ databases">
        <title>Discovery and Ecogenomic Context for Candidatus Cryosericales, a Global Caldiserica Order Active in Thawing Permafrost.</title>
        <authorList>
            <person name="Martinez M.A."/>
            <person name="Woodcroft B.J."/>
            <person name="Ignacio Espinoza J.C."/>
            <person name="Zayed A."/>
            <person name="Singleton C.M."/>
            <person name="Boyd J."/>
            <person name="Li Y.-F."/>
            <person name="Purvine S."/>
            <person name="Maughan H."/>
            <person name="Hodgkins S.B."/>
            <person name="Anderson D."/>
            <person name="Sederholm M."/>
            <person name="Temperton B."/>
            <person name="Saleska S.R."/>
            <person name="Tyson G.W."/>
            <person name="Rich V.I."/>
        </authorList>
    </citation>
    <scope>NUCLEOTIDE SEQUENCE [LARGE SCALE GENOMIC DNA]</scope>
    <source>
        <strain evidence="7 8">SMC7</strain>
    </source>
</reference>
<dbReference type="GO" id="GO:0004140">
    <property type="term" value="F:dephospho-CoA kinase activity"/>
    <property type="evidence" value="ECO:0007669"/>
    <property type="project" value="UniProtKB-UniRule"/>
</dbReference>
<feature type="binding site" evidence="5">
    <location>
        <begin position="12"/>
        <end position="17"/>
    </location>
    <ligand>
        <name>ATP</name>
        <dbReference type="ChEBI" id="CHEBI:30616"/>
    </ligand>
</feature>
<dbReference type="UniPathway" id="UPA00241">
    <property type="reaction ID" value="UER00356"/>
</dbReference>
<dbReference type="Pfam" id="PF01121">
    <property type="entry name" value="CoaE"/>
    <property type="match status" value="1"/>
</dbReference>
<keyword evidence="8" id="KW-1185">Reference proteome</keyword>
<comment type="similarity">
    <text evidence="1 5">Belongs to the CoaE family.</text>
</comment>
<comment type="pathway">
    <text evidence="5">Cofactor biosynthesis; coenzyme A biosynthesis; CoA from (R)-pantothenate: step 5/5.</text>
</comment>
<keyword evidence="3 5" id="KW-0067">ATP-binding</keyword>
<dbReference type="PANTHER" id="PTHR10695">
    <property type="entry name" value="DEPHOSPHO-COA KINASE-RELATED"/>
    <property type="match status" value="1"/>
</dbReference>
<keyword evidence="5 7" id="KW-0418">Kinase</keyword>
<keyword evidence="5" id="KW-0963">Cytoplasm</keyword>
<proteinExistence type="inferred from homology"/>
<evidence type="ECO:0000256" key="2">
    <source>
        <dbReference type="ARBA" id="ARBA00022741"/>
    </source>
</evidence>
<dbReference type="PANTHER" id="PTHR10695:SF46">
    <property type="entry name" value="BIFUNCTIONAL COENZYME A SYNTHASE-RELATED"/>
    <property type="match status" value="1"/>
</dbReference>
<dbReference type="Proteomes" id="UP000266328">
    <property type="component" value="Unassembled WGS sequence"/>
</dbReference>
<dbReference type="RefSeq" id="WP_119089510.1">
    <property type="nucleotide sequence ID" value="NZ_QXIS01000033.1"/>
</dbReference>
<keyword evidence="4 5" id="KW-0173">Coenzyme A biosynthesis</keyword>
<dbReference type="HAMAP" id="MF_00376">
    <property type="entry name" value="Dephospho_CoA_kinase"/>
    <property type="match status" value="1"/>
</dbReference>
<name>A0A398CQT8_9BACT</name>
<evidence type="ECO:0000256" key="5">
    <source>
        <dbReference type="HAMAP-Rule" id="MF_00376"/>
    </source>
</evidence>
<organism evidence="7 8">
    <name type="scientific">Candidatus Cryosericum terrychapinii</name>
    <dbReference type="NCBI Taxonomy" id="2290919"/>
    <lineage>
        <taxon>Bacteria</taxon>
        <taxon>Pseudomonadati</taxon>
        <taxon>Caldisericota/Cryosericota group</taxon>
        <taxon>Candidatus Cryosericota</taxon>
        <taxon>Candidatus Cryosericia</taxon>
        <taxon>Candidatus Cryosericales</taxon>
        <taxon>Candidatus Cryosericaceae</taxon>
        <taxon>Candidatus Cryosericum</taxon>
    </lineage>
</organism>
<comment type="caution">
    <text evidence="7">The sequence shown here is derived from an EMBL/GenBank/DDBJ whole genome shotgun (WGS) entry which is preliminary data.</text>
</comment>
<dbReference type="NCBIfam" id="TIGR00152">
    <property type="entry name" value="dephospho-CoA kinase"/>
    <property type="match status" value="1"/>
</dbReference>
<comment type="subcellular location">
    <subcellularLocation>
        <location evidence="5">Cytoplasm</location>
    </subcellularLocation>
</comment>
<evidence type="ECO:0000313" key="7">
    <source>
        <dbReference type="EMBL" id="RIE05766.1"/>
    </source>
</evidence>
<dbReference type="EMBL" id="QXIS01000033">
    <property type="protein sequence ID" value="RIE05766.1"/>
    <property type="molecule type" value="Genomic_DNA"/>
</dbReference>
<dbReference type="EC" id="2.7.1.24" evidence="5 6"/>
<dbReference type="GO" id="GO:0015937">
    <property type="term" value="P:coenzyme A biosynthetic process"/>
    <property type="evidence" value="ECO:0007669"/>
    <property type="project" value="UniProtKB-UniRule"/>
</dbReference>
<dbReference type="CDD" id="cd02022">
    <property type="entry name" value="DPCK"/>
    <property type="match status" value="1"/>
</dbReference>
<evidence type="ECO:0000256" key="1">
    <source>
        <dbReference type="ARBA" id="ARBA00009018"/>
    </source>
</evidence>
<dbReference type="GO" id="GO:0005524">
    <property type="term" value="F:ATP binding"/>
    <property type="evidence" value="ECO:0007669"/>
    <property type="project" value="UniProtKB-UniRule"/>
</dbReference>
<sequence length="199" mass="22109">MSIDVGLTGNIASGKSMISGMLREYGAAVLDADSVGKSVLAENVEGALEQVRSAFGDGIFDGNQLNRHLLGNLVFGHPDLLKELNDIMMPIMTRLVANEIAILHRTSTVVVLDAAILIEASWQNLVDEIWVVKASKNEQLERLMTRDHLARDEAISRIEAQMPLAQKLAYADVVIDNTMDVEQTRKQVEMLWKTRLQNR</sequence>
<dbReference type="AlphaFoldDB" id="A0A398CQT8"/>
<protein>
    <recommendedName>
        <fullName evidence="5 6">Dephospho-CoA kinase</fullName>
        <ecNumber evidence="5 6">2.7.1.24</ecNumber>
    </recommendedName>
    <alternativeName>
        <fullName evidence="5">Dephosphocoenzyme A kinase</fullName>
    </alternativeName>
</protein>
<comment type="catalytic activity">
    <reaction evidence="5">
        <text>3'-dephospho-CoA + ATP = ADP + CoA + H(+)</text>
        <dbReference type="Rhea" id="RHEA:18245"/>
        <dbReference type="ChEBI" id="CHEBI:15378"/>
        <dbReference type="ChEBI" id="CHEBI:30616"/>
        <dbReference type="ChEBI" id="CHEBI:57287"/>
        <dbReference type="ChEBI" id="CHEBI:57328"/>
        <dbReference type="ChEBI" id="CHEBI:456216"/>
        <dbReference type="EC" id="2.7.1.24"/>
    </reaction>
</comment>
<evidence type="ECO:0000256" key="3">
    <source>
        <dbReference type="ARBA" id="ARBA00022840"/>
    </source>
</evidence>
<evidence type="ECO:0000313" key="8">
    <source>
        <dbReference type="Proteomes" id="UP000266328"/>
    </source>
</evidence>
<evidence type="ECO:0000256" key="4">
    <source>
        <dbReference type="ARBA" id="ARBA00022993"/>
    </source>
</evidence>
<keyword evidence="5 7" id="KW-0808">Transferase</keyword>
<evidence type="ECO:0000256" key="6">
    <source>
        <dbReference type="NCBIfam" id="TIGR00152"/>
    </source>
</evidence>
<accession>A0A398CQT8</accession>
<dbReference type="SUPFAM" id="SSF52540">
    <property type="entry name" value="P-loop containing nucleoside triphosphate hydrolases"/>
    <property type="match status" value="1"/>
</dbReference>
<comment type="function">
    <text evidence="5">Catalyzes the phosphorylation of the 3'-hydroxyl group of dephosphocoenzyme A to form coenzyme A.</text>
</comment>
<gene>
    <name evidence="5" type="primary">coaE</name>
    <name evidence="7" type="ORF">SMC7_06355</name>
</gene>
<dbReference type="PROSITE" id="PS51219">
    <property type="entry name" value="DPCK"/>
    <property type="match status" value="1"/>
</dbReference>
<dbReference type="InterPro" id="IPR027417">
    <property type="entry name" value="P-loop_NTPase"/>
</dbReference>
<keyword evidence="2 5" id="KW-0547">Nucleotide-binding</keyword>
<dbReference type="GO" id="GO:0005737">
    <property type="term" value="C:cytoplasm"/>
    <property type="evidence" value="ECO:0007669"/>
    <property type="project" value="UniProtKB-SubCell"/>
</dbReference>